<evidence type="ECO:0000313" key="3">
    <source>
        <dbReference type="Proteomes" id="UP000479000"/>
    </source>
</evidence>
<dbReference type="AlphaFoldDB" id="A0A6H5GT26"/>
<evidence type="ECO:0000256" key="1">
    <source>
        <dbReference type="SAM" id="MobiDB-lite"/>
    </source>
</evidence>
<accession>A0A6H5GT26</accession>
<proteinExistence type="predicted"/>
<feature type="compositionally biased region" description="Basic and acidic residues" evidence="1">
    <location>
        <begin position="925"/>
        <end position="951"/>
    </location>
</feature>
<keyword evidence="3" id="KW-1185">Reference proteome</keyword>
<feature type="compositionally biased region" description="Basic and acidic residues" evidence="1">
    <location>
        <begin position="605"/>
        <end position="615"/>
    </location>
</feature>
<feature type="compositionally biased region" description="Acidic residues" evidence="1">
    <location>
        <begin position="276"/>
        <end position="285"/>
    </location>
</feature>
<dbReference type="EMBL" id="CADCXU010019135">
    <property type="protein sequence ID" value="CAB0007516.1"/>
    <property type="molecule type" value="Genomic_DNA"/>
</dbReference>
<gene>
    <name evidence="2" type="ORF">NTEN_LOCUS12791</name>
</gene>
<feature type="compositionally biased region" description="Basic and acidic residues" evidence="1">
    <location>
        <begin position="1071"/>
        <end position="1093"/>
    </location>
</feature>
<feature type="compositionally biased region" description="Basic and acidic residues" evidence="1">
    <location>
        <begin position="1037"/>
        <end position="1047"/>
    </location>
</feature>
<evidence type="ECO:0000313" key="2">
    <source>
        <dbReference type="EMBL" id="CAB0007516.1"/>
    </source>
</evidence>
<feature type="region of interest" description="Disordered" evidence="1">
    <location>
        <begin position="376"/>
        <end position="412"/>
    </location>
</feature>
<feature type="region of interest" description="Disordered" evidence="1">
    <location>
        <begin position="925"/>
        <end position="1095"/>
    </location>
</feature>
<feature type="region of interest" description="Disordered" evidence="1">
    <location>
        <begin position="841"/>
        <end position="906"/>
    </location>
</feature>
<dbReference type="OrthoDB" id="6611658at2759"/>
<feature type="compositionally biased region" description="Polar residues" evidence="1">
    <location>
        <begin position="638"/>
        <end position="655"/>
    </location>
</feature>
<feature type="region of interest" description="Disordered" evidence="1">
    <location>
        <begin position="490"/>
        <end position="576"/>
    </location>
</feature>
<feature type="compositionally biased region" description="Basic and acidic residues" evidence="1">
    <location>
        <begin position="626"/>
        <end position="637"/>
    </location>
</feature>
<feature type="compositionally biased region" description="Basic and acidic residues" evidence="1">
    <location>
        <begin position="262"/>
        <end position="275"/>
    </location>
</feature>
<feature type="compositionally biased region" description="Polar residues" evidence="1">
    <location>
        <begin position="376"/>
        <end position="398"/>
    </location>
</feature>
<feature type="region of interest" description="Disordered" evidence="1">
    <location>
        <begin position="254"/>
        <end position="314"/>
    </location>
</feature>
<organism evidence="2 3">
    <name type="scientific">Nesidiocoris tenuis</name>
    <dbReference type="NCBI Taxonomy" id="355587"/>
    <lineage>
        <taxon>Eukaryota</taxon>
        <taxon>Metazoa</taxon>
        <taxon>Ecdysozoa</taxon>
        <taxon>Arthropoda</taxon>
        <taxon>Hexapoda</taxon>
        <taxon>Insecta</taxon>
        <taxon>Pterygota</taxon>
        <taxon>Neoptera</taxon>
        <taxon>Paraneoptera</taxon>
        <taxon>Hemiptera</taxon>
        <taxon>Heteroptera</taxon>
        <taxon>Panheteroptera</taxon>
        <taxon>Cimicomorpha</taxon>
        <taxon>Miridae</taxon>
        <taxon>Dicyphina</taxon>
        <taxon>Nesidiocoris</taxon>
    </lineage>
</organism>
<feature type="non-terminal residue" evidence="2">
    <location>
        <position position="1"/>
    </location>
</feature>
<protein>
    <submittedName>
        <fullName evidence="2">Uncharacterized protein</fullName>
    </submittedName>
</protein>
<sequence>ILNRFSRIPSNPGRVVENLNGSIGIVLKSRIGADLQKKLFLIHIYSESLPEQVSSKWKYLNRPKIENRNGDSEEAFSYRPTTFTQIYFPNKLFSLSNGSLPLVGKVPTATVSRINHTSTGLTAIAACFAQLQLSESRAYKVYDSQEDNSPDYNADFSKSLIGNEDSPGNGLNGFHFPDFFNNGRSNGDPVSFNVVSPFEEPFSSQPESRSGDTTQYVVPAGTYKTQDGGEVIPHYREPSYFKSKYHKSKKPITSLYDDWTPEDEKPRSTKWSQEHVDDDSIEQTDPEPPTVSKPLPTTRHGYGSAHGRPYSQASVKQHYTPIKQIGGPHTRPIHVHDDGGISVHQHKYGVNHEYVPEKNEGDEPEYDYRDNLRSTKPQQFTNTQPRQNTKVGPSSGNLSKKRFSFKPSPPDHFLNTKDGNFDYFFGESTKRAQKIAKVETPNDQLHPSCVKKKKSTVLKLSDAKITMQCYQCYDKKHRREYEKCIEVSNNPNEPRRQHARFKREIDNSSRTVEPSINRGKRQYEDYYDGAENYGPDSKDYRFGPEHFTDDYPSNSYDEVDEGIPPPDSPRESEKCHKTRKGDMLCITCENSMTSGTYQQCSYASDPKKNSYERSISKTYGSPRYPQENRRKQVEYSKRQQSYTKNPTYNTRSVHSPGSGPGSTAHANPGNHRRTKQTGSRRAQPLVRGTGGGSIEQYRGTQRRSPVQEVAKTKPMRRAPVKIPPTSHPARDRERPSLGQFRSSAKLDGYQYTPKYNPPAANRAYSTPPPVGPDPYVDDIPDPYSPTNPISPLEDSDYNDRRTSSRSRKNVDVSFDPGYDETFAGLFPDLADTDPVILAPPSYDEYTDGDYDDLPERRKDVQAHPTSQDTPKAYPMSRLPTYSEDPPPGKRSAAPVPELTAGHRNRTCEKVKKNKMTCIQCIDESGSKHEDCSYVRGVEPKTQKVSYREVKESNFSPSPDLPDDSTQVQEKRQDLRQVGASDRGKRKFKKYDSNEHEGNDDGQWRRRRVEGSPANSQRDGRKSKPNPKIEGQSGSRSSRAETREKRENSEDETEENETSTRSNYNPIPSEPPELRDSDKYGEKGEFSDDTEPKYDPVLGLSLPKYMVEKSEHEAIFDEVLASGR</sequence>
<dbReference type="Proteomes" id="UP000479000">
    <property type="component" value="Unassembled WGS sequence"/>
</dbReference>
<feature type="region of interest" description="Disordered" evidence="1">
    <location>
        <begin position="596"/>
        <end position="812"/>
    </location>
</feature>
<name>A0A6H5GT26_9HEMI</name>
<reference evidence="2 3" key="1">
    <citation type="submission" date="2020-02" db="EMBL/GenBank/DDBJ databases">
        <authorList>
            <person name="Ferguson B K."/>
        </authorList>
    </citation>
    <scope>NUCLEOTIDE SEQUENCE [LARGE SCALE GENOMIC DNA]</scope>
</reference>
<feature type="compositionally biased region" description="Basic and acidic residues" evidence="1">
    <location>
        <begin position="989"/>
        <end position="1003"/>
    </location>
</feature>
<feature type="compositionally biased region" description="Basic and acidic residues" evidence="1">
    <location>
        <begin position="536"/>
        <end position="549"/>
    </location>
</feature>